<name>A0ABQ6PK59_9BACT</name>
<dbReference type="RefSeq" id="WP_338222475.1">
    <property type="nucleotide sequence ID" value="NZ_BTPD01000001.1"/>
</dbReference>
<dbReference type="EMBL" id="BTPD01000001">
    <property type="protein sequence ID" value="GMQ27670.1"/>
    <property type="molecule type" value="Genomic_DNA"/>
</dbReference>
<evidence type="ECO:0000313" key="3">
    <source>
        <dbReference type="Proteomes" id="UP001338309"/>
    </source>
</evidence>
<evidence type="ECO:0000313" key="2">
    <source>
        <dbReference type="EMBL" id="GMQ27670.1"/>
    </source>
</evidence>
<dbReference type="InterPro" id="IPR008969">
    <property type="entry name" value="CarboxyPept-like_regulatory"/>
</dbReference>
<protein>
    <recommendedName>
        <fullName evidence="1">TonB C-terminal domain-containing protein</fullName>
    </recommendedName>
</protein>
<proteinExistence type="predicted"/>
<reference evidence="2 3" key="1">
    <citation type="submission" date="2023-08" db="EMBL/GenBank/DDBJ databases">
        <title>Draft genome sequence of Algoriphagus confluentis.</title>
        <authorList>
            <person name="Takatani N."/>
            <person name="Hosokawa M."/>
            <person name="Sawabe T."/>
        </authorList>
    </citation>
    <scope>NUCLEOTIDE SEQUENCE [LARGE SCALE GENOMIC DNA]</scope>
    <source>
        <strain evidence="2 3">NBRC 111222</strain>
    </source>
</reference>
<dbReference type="SUPFAM" id="SSF74653">
    <property type="entry name" value="TolA/TonB C-terminal domain"/>
    <property type="match status" value="1"/>
</dbReference>
<sequence>MKKLILYRFLIFLGILSLYFPIDGFSQEINNKFIVEGKVVNPQGEKAVGATVVIKGTTIGTVTDVDGFFTISIPSDEATLIIQHYSTSEVWEDSFEAGKKYIIRLVPDAASPIYPVFDRVDELPRPAIGDDGWYTFLAKNMKYSKLDRENGVEGTVIIGFDVREDGSLDRVAILRGIG</sequence>
<dbReference type="SUPFAM" id="SSF49464">
    <property type="entry name" value="Carboxypeptidase regulatory domain-like"/>
    <property type="match status" value="1"/>
</dbReference>
<dbReference type="Gene3D" id="3.30.1150.10">
    <property type="match status" value="1"/>
</dbReference>
<accession>A0ABQ6PK59</accession>
<dbReference type="Proteomes" id="UP001338309">
    <property type="component" value="Unassembled WGS sequence"/>
</dbReference>
<dbReference type="Gene3D" id="2.60.40.1120">
    <property type="entry name" value="Carboxypeptidase-like, regulatory domain"/>
    <property type="match status" value="1"/>
</dbReference>
<keyword evidence="3" id="KW-1185">Reference proteome</keyword>
<organism evidence="2 3">
    <name type="scientific">Algoriphagus confluentis</name>
    <dbReference type="NCBI Taxonomy" id="1697556"/>
    <lineage>
        <taxon>Bacteria</taxon>
        <taxon>Pseudomonadati</taxon>
        <taxon>Bacteroidota</taxon>
        <taxon>Cytophagia</taxon>
        <taxon>Cytophagales</taxon>
        <taxon>Cyclobacteriaceae</taxon>
        <taxon>Algoriphagus</taxon>
    </lineage>
</organism>
<dbReference type="InterPro" id="IPR037682">
    <property type="entry name" value="TonB_C"/>
</dbReference>
<dbReference type="PROSITE" id="PS52015">
    <property type="entry name" value="TONB_CTD"/>
    <property type="match status" value="1"/>
</dbReference>
<evidence type="ECO:0000259" key="1">
    <source>
        <dbReference type="PROSITE" id="PS52015"/>
    </source>
</evidence>
<dbReference type="Pfam" id="PF13715">
    <property type="entry name" value="CarbopepD_reg_2"/>
    <property type="match status" value="1"/>
</dbReference>
<feature type="domain" description="TonB C-terminal" evidence="1">
    <location>
        <begin position="128"/>
        <end position="178"/>
    </location>
</feature>
<comment type="caution">
    <text evidence="2">The sequence shown here is derived from an EMBL/GenBank/DDBJ whole genome shotgun (WGS) entry which is preliminary data.</text>
</comment>
<gene>
    <name evidence="2" type="ORF">Aconfl_03120</name>
</gene>